<proteinExistence type="predicted"/>
<feature type="compositionally biased region" description="Basic residues" evidence="5">
    <location>
        <begin position="494"/>
        <end position="508"/>
    </location>
</feature>
<dbReference type="AlphaFoldDB" id="A0AAD7U5H7"/>
<keyword evidence="3" id="KW-0378">Hydrolase</keyword>
<dbReference type="PRINTS" id="PR00326">
    <property type="entry name" value="GTP1OBG"/>
</dbReference>
<sequence length="527" mass="57776">MASQKRTRKGRPGLHSQRSALIVTRGKRSGRDAQVKPKQGVVAREGPNLTSVLEAPDSVEAFLERAKEAAIAEEEVVLVRTRAASFSAAAAAAEGRLFEPLAVPRRPSWDEKTSAEELASREDAAFLTWRRGVAEIEEAERSRRAGLASTVATPFERNLEVWRQLWRTLERSDCVFVVVDARWPEFFVPPSLVEYARTLEIPVVVVVNKSDFLRPGQRRAWADYFESDGLECVFFSSKPARDAEEPRVLQPHELLEVGRRPSKRERACIGMVGYPNVGKSTCVNALRGSGHRARAAVSATPGKTKHLQTLLVGDDLELCDCPGLVFPALVANGAAELLCCGVAPLSRARDPVSAARLVASRVPAPVFDLLYGTSCQGKDVLDAYCEARGYKASGSGANDHRRAALDLVRDYLDGTLLYCHPPPDCSDRDAFFADTRTTALETSLRPKLDAKPNNTRAGNVVRAARDAGFDISGVPDSEVEHHPVEPPSATRGHLVTKRANRWGKKGRKFRDPDPYRDTPAISSLLDL</sequence>
<feature type="compositionally biased region" description="Basic residues" evidence="5">
    <location>
        <begin position="1"/>
        <end position="12"/>
    </location>
</feature>
<feature type="region of interest" description="Disordered" evidence="5">
    <location>
        <begin position="1"/>
        <end position="43"/>
    </location>
</feature>
<evidence type="ECO:0000259" key="6">
    <source>
        <dbReference type="Pfam" id="PF01926"/>
    </source>
</evidence>
<dbReference type="InterPro" id="IPR027417">
    <property type="entry name" value="P-loop_NTPase"/>
</dbReference>
<evidence type="ECO:0000256" key="1">
    <source>
        <dbReference type="ARBA" id="ARBA00022490"/>
    </source>
</evidence>
<gene>
    <name evidence="7" type="ORF">CTAYLR_005590</name>
</gene>
<dbReference type="SUPFAM" id="SSF52540">
    <property type="entry name" value="P-loop containing nucleoside triphosphate hydrolases"/>
    <property type="match status" value="1"/>
</dbReference>
<reference evidence="7" key="1">
    <citation type="submission" date="2023-01" db="EMBL/GenBank/DDBJ databases">
        <title>Metagenome sequencing of chrysophaentin producing Chrysophaeum taylorii.</title>
        <authorList>
            <person name="Davison J."/>
            <person name="Bewley C."/>
        </authorList>
    </citation>
    <scope>NUCLEOTIDE SEQUENCE</scope>
    <source>
        <strain evidence="7">NIES-1699</strain>
    </source>
</reference>
<evidence type="ECO:0000256" key="4">
    <source>
        <dbReference type="ARBA" id="ARBA00023134"/>
    </source>
</evidence>
<dbReference type="CDD" id="cd01857">
    <property type="entry name" value="HSR1_MMR1"/>
    <property type="match status" value="1"/>
</dbReference>
<evidence type="ECO:0000256" key="3">
    <source>
        <dbReference type="ARBA" id="ARBA00022801"/>
    </source>
</evidence>
<evidence type="ECO:0000256" key="2">
    <source>
        <dbReference type="ARBA" id="ARBA00022741"/>
    </source>
</evidence>
<name>A0AAD7U5H7_9STRA</name>
<dbReference type="Gene3D" id="3.40.50.300">
    <property type="entry name" value="P-loop containing nucleotide triphosphate hydrolases"/>
    <property type="match status" value="1"/>
</dbReference>
<dbReference type="Proteomes" id="UP001230188">
    <property type="component" value="Unassembled WGS sequence"/>
</dbReference>
<keyword evidence="8" id="KW-1185">Reference proteome</keyword>
<dbReference type="InterPro" id="IPR043358">
    <property type="entry name" value="GNL1-like"/>
</dbReference>
<protein>
    <recommendedName>
        <fullName evidence="6">G domain-containing protein</fullName>
    </recommendedName>
</protein>
<evidence type="ECO:0000313" key="7">
    <source>
        <dbReference type="EMBL" id="KAJ8598104.1"/>
    </source>
</evidence>
<keyword evidence="1" id="KW-0963">Cytoplasm</keyword>
<dbReference type="Pfam" id="PF01926">
    <property type="entry name" value="MMR_HSR1"/>
    <property type="match status" value="1"/>
</dbReference>
<dbReference type="PANTHER" id="PTHR45709">
    <property type="entry name" value="LARGE SUBUNIT GTPASE 1 HOMOLOG-RELATED"/>
    <property type="match status" value="1"/>
</dbReference>
<dbReference type="GO" id="GO:0005829">
    <property type="term" value="C:cytosol"/>
    <property type="evidence" value="ECO:0007669"/>
    <property type="project" value="TreeGrafter"/>
</dbReference>
<dbReference type="GO" id="GO:0005525">
    <property type="term" value="F:GTP binding"/>
    <property type="evidence" value="ECO:0007669"/>
    <property type="project" value="UniProtKB-KW"/>
</dbReference>
<dbReference type="EMBL" id="JAQMWT010000695">
    <property type="protein sequence ID" value="KAJ8598104.1"/>
    <property type="molecule type" value="Genomic_DNA"/>
</dbReference>
<comment type="caution">
    <text evidence="7">The sequence shown here is derived from an EMBL/GenBank/DDBJ whole genome shotgun (WGS) entry which is preliminary data.</text>
</comment>
<keyword evidence="4" id="KW-0342">GTP-binding</keyword>
<accession>A0AAD7U5H7</accession>
<dbReference type="GO" id="GO:0003924">
    <property type="term" value="F:GTPase activity"/>
    <property type="evidence" value="ECO:0007669"/>
    <property type="project" value="InterPro"/>
</dbReference>
<dbReference type="InterPro" id="IPR006073">
    <property type="entry name" value="GTP-bd"/>
</dbReference>
<keyword evidence="2" id="KW-0547">Nucleotide-binding</keyword>
<evidence type="ECO:0000256" key="5">
    <source>
        <dbReference type="SAM" id="MobiDB-lite"/>
    </source>
</evidence>
<dbReference type="PANTHER" id="PTHR45709:SF2">
    <property type="entry name" value="LARGE SUBUNIT GTPASE 1 HOMOLOG"/>
    <property type="match status" value="1"/>
</dbReference>
<organism evidence="7 8">
    <name type="scientific">Chrysophaeum taylorii</name>
    <dbReference type="NCBI Taxonomy" id="2483200"/>
    <lineage>
        <taxon>Eukaryota</taxon>
        <taxon>Sar</taxon>
        <taxon>Stramenopiles</taxon>
        <taxon>Ochrophyta</taxon>
        <taxon>Pelagophyceae</taxon>
        <taxon>Pelagomonadales</taxon>
        <taxon>Pelagomonadaceae</taxon>
        <taxon>Chrysophaeum</taxon>
    </lineage>
</organism>
<feature type="domain" description="G" evidence="6">
    <location>
        <begin position="269"/>
        <end position="325"/>
    </location>
</feature>
<feature type="region of interest" description="Disordered" evidence="5">
    <location>
        <begin position="472"/>
        <end position="527"/>
    </location>
</feature>
<evidence type="ECO:0000313" key="8">
    <source>
        <dbReference type="Proteomes" id="UP001230188"/>
    </source>
</evidence>